<evidence type="ECO:0000313" key="3">
    <source>
        <dbReference type="Proteomes" id="UP000635996"/>
    </source>
</evidence>
<dbReference type="Proteomes" id="UP000635996">
    <property type="component" value="Unassembled WGS sequence"/>
</dbReference>
<dbReference type="Gene3D" id="3.30.530.20">
    <property type="match status" value="1"/>
</dbReference>
<reference evidence="2 3" key="1">
    <citation type="submission" date="2020-03" db="EMBL/GenBank/DDBJ databases">
        <title>WGS of actinomycetes isolated from Thailand.</title>
        <authorList>
            <person name="Thawai C."/>
        </authorList>
    </citation>
    <scope>NUCLEOTIDE SEQUENCE [LARGE SCALE GENOMIC DNA]</scope>
    <source>
        <strain evidence="2 3">NBRC 13905</strain>
    </source>
</reference>
<name>A0ABX0YM53_STRTL</name>
<keyword evidence="3" id="KW-1185">Reference proteome</keyword>
<dbReference type="Pfam" id="PF10604">
    <property type="entry name" value="Polyketide_cyc2"/>
    <property type="match status" value="1"/>
</dbReference>
<protein>
    <submittedName>
        <fullName evidence="2">SRPBCC family protein</fullName>
    </submittedName>
</protein>
<dbReference type="InterPro" id="IPR019587">
    <property type="entry name" value="Polyketide_cyclase/dehydratase"/>
</dbReference>
<sequence>MAVRHRLIKASPETVWNVLADGTRYGEWVVGTSSTTPVRGQWPAVGATLEFQVRLGPVSLTDRTVVRRCVAGSVLELEAKAGFLGTARIALELRSWGEHCLVLVDEHPLQGAGGLLHNAGVEALIQLRHRAMLARLARCCERDAGAQDPAAGSGSAPPTGPGAAHA</sequence>
<proteinExistence type="predicted"/>
<evidence type="ECO:0000313" key="2">
    <source>
        <dbReference type="EMBL" id="NJP13617.1"/>
    </source>
</evidence>
<dbReference type="InterPro" id="IPR023393">
    <property type="entry name" value="START-like_dom_sf"/>
</dbReference>
<dbReference type="RefSeq" id="WP_125498259.1">
    <property type="nucleotide sequence ID" value="NZ_BMVZ01000001.1"/>
</dbReference>
<feature type="region of interest" description="Disordered" evidence="1">
    <location>
        <begin position="146"/>
        <end position="166"/>
    </location>
</feature>
<comment type="caution">
    <text evidence="2">The sequence shown here is derived from an EMBL/GenBank/DDBJ whole genome shotgun (WGS) entry which is preliminary data.</text>
</comment>
<organism evidence="2 3">
    <name type="scientific">Streptomyces thermoviolaceus subsp. thermoviolaceus</name>
    <dbReference type="NCBI Taxonomy" id="66860"/>
    <lineage>
        <taxon>Bacteria</taxon>
        <taxon>Bacillati</taxon>
        <taxon>Actinomycetota</taxon>
        <taxon>Actinomycetes</taxon>
        <taxon>Kitasatosporales</taxon>
        <taxon>Streptomycetaceae</taxon>
        <taxon>Streptomyces</taxon>
    </lineage>
</organism>
<gene>
    <name evidence="2" type="ORF">HCJ95_04745</name>
</gene>
<dbReference type="SUPFAM" id="SSF55961">
    <property type="entry name" value="Bet v1-like"/>
    <property type="match status" value="1"/>
</dbReference>
<accession>A0ABX0YM53</accession>
<evidence type="ECO:0000256" key="1">
    <source>
        <dbReference type="SAM" id="MobiDB-lite"/>
    </source>
</evidence>
<dbReference type="EMBL" id="JAATEL010000003">
    <property type="protein sequence ID" value="NJP13617.1"/>
    <property type="molecule type" value="Genomic_DNA"/>
</dbReference>